<protein>
    <submittedName>
        <fullName evidence="3">KxDL domain-containing protein</fullName>
    </submittedName>
</protein>
<keyword evidence="2" id="KW-1185">Reference proteome</keyword>
<evidence type="ECO:0000313" key="3">
    <source>
        <dbReference type="WBParaSite" id="HPLM_0001983101-mRNA-1"/>
    </source>
</evidence>
<evidence type="ECO:0000313" key="1">
    <source>
        <dbReference type="EMBL" id="VDO79567.1"/>
    </source>
</evidence>
<dbReference type="AlphaFoldDB" id="A0A0N4X639"/>
<reference evidence="3" key="1">
    <citation type="submission" date="2017-02" db="UniProtKB">
        <authorList>
            <consortium name="WormBaseParasite"/>
        </authorList>
    </citation>
    <scope>IDENTIFICATION</scope>
</reference>
<proteinExistence type="predicted"/>
<evidence type="ECO:0000313" key="2">
    <source>
        <dbReference type="Proteomes" id="UP000268014"/>
    </source>
</evidence>
<gene>
    <name evidence="1" type="ORF">HPLM_LOCUS19823</name>
</gene>
<organism evidence="3">
    <name type="scientific">Haemonchus placei</name>
    <name type="common">Barber's pole worm</name>
    <dbReference type="NCBI Taxonomy" id="6290"/>
    <lineage>
        <taxon>Eukaryota</taxon>
        <taxon>Metazoa</taxon>
        <taxon>Ecdysozoa</taxon>
        <taxon>Nematoda</taxon>
        <taxon>Chromadorea</taxon>
        <taxon>Rhabditida</taxon>
        <taxon>Rhabditina</taxon>
        <taxon>Rhabditomorpha</taxon>
        <taxon>Strongyloidea</taxon>
        <taxon>Trichostrongylidae</taxon>
        <taxon>Haemonchus</taxon>
    </lineage>
</organism>
<dbReference type="Proteomes" id="UP000268014">
    <property type="component" value="Unassembled WGS sequence"/>
</dbReference>
<sequence length="145" mass="16455">MLLKIWKFSLVEVTPHFVGLADQGDRTKAQVLPRPDDESDERCTNVISGTTPFMEDVRSRLERIENNTSDITKPSDLNDANAALAIRWDEIHQDVQRTKELLELHNSQKRSFEINLLQGRLDAMKANLQHSLLPTSLVPRGAHST</sequence>
<name>A0A0N4X639_HAEPC</name>
<dbReference type="OrthoDB" id="5900115at2759"/>
<accession>A0A0N4X639</accession>
<dbReference type="EMBL" id="UZAF01021619">
    <property type="protein sequence ID" value="VDO79567.1"/>
    <property type="molecule type" value="Genomic_DNA"/>
</dbReference>
<reference evidence="1 2" key="2">
    <citation type="submission" date="2018-11" db="EMBL/GenBank/DDBJ databases">
        <authorList>
            <consortium name="Pathogen Informatics"/>
        </authorList>
    </citation>
    <scope>NUCLEOTIDE SEQUENCE [LARGE SCALE GENOMIC DNA]</scope>
    <source>
        <strain evidence="1 2">MHpl1</strain>
    </source>
</reference>
<dbReference type="WBParaSite" id="HPLM_0001983101-mRNA-1">
    <property type="protein sequence ID" value="HPLM_0001983101-mRNA-1"/>
    <property type="gene ID" value="HPLM_0001983101"/>
</dbReference>